<comment type="pathway">
    <text evidence="13">Cell wall biogenesis; peptidoglycan biosynthesis.</text>
</comment>
<evidence type="ECO:0000313" key="16">
    <source>
        <dbReference type="EMBL" id="MDP9801615.1"/>
    </source>
</evidence>
<evidence type="ECO:0000256" key="6">
    <source>
        <dbReference type="ARBA" id="ARBA00022741"/>
    </source>
</evidence>
<reference evidence="16 17" key="1">
    <citation type="submission" date="2023-07" db="EMBL/GenBank/DDBJ databases">
        <title>Sequencing the genomes of 1000 actinobacteria strains.</title>
        <authorList>
            <person name="Klenk H.-P."/>
        </authorList>
    </citation>
    <scope>NUCLEOTIDE SEQUENCE [LARGE SCALE GENOMIC DNA]</scope>
    <source>
        <strain evidence="16 17">DSM 102162</strain>
    </source>
</reference>
<comment type="cofactor">
    <cofactor evidence="1">
        <name>Mn(2+)</name>
        <dbReference type="ChEBI" id="CHEBI:29035"/>
    </cofactor>
</comment>
<proteinExistence type="inferred from homology"/>
<dbReference type="Pfam" id="PF07478">
    <property type="entry name" value="Dala_Dala_lig_C"/>
    <property type="match status" value="1"/>
</dbReference>
<dbReference type="Gene3D" id="3.30.470.20">
    <property type="entry name" value="ATP-grasp fold, B domain"/>
    <property type="match status" value="1"/>
</dbReference>
<keyword evidence="9 13" id="KW-0133">Cell shape</keyword>
<accession>A0ABT9NDL6</accession>
<dbReference type="PANTHER" id="PTHR23132">
    <property type="entry name" value="D-ALANINE--D-ALANINE LIGASE"/>
    <property type="match status" value="1"/>
</dbReference>
<comment type="caution">
    <text evidence="16">The sequence shown here is derived from an EMBL/GenBank/DDBJ whole genome shotgun (WGS) entry which is preliminary data.</text>
</comment>
<dbReference type="InterPro" id="IPR011127">
    <property type="entry name" value="Dala_Dala_lig_N"/>
</dbReference>
<comment type="cofactor">
    <cofactor evidence="2">
        <name>Mg(2+)</name>
        <dbReference type="ChEBI" id="CHEBI:18420"/>
    </cofactor>
</comment>
<evidence type="ECO:0000313" key="17">
    <source>
        <dbReference type="Proteomes" id="UP001235966"/>
    </source>
</evidence>
<dbReference type="PANTHER" id="PTHR23132:SF25">
    <property type="entry name" value="D-ALANINE--D-ALANINE LIGASE A"/>
    <property type="match status" value="1"/>
</dbReference>
<dbReference type="HAMAP" id="MF_00047">
    <property type="entry name" value="Dala_Dala_lig"/>
    <property type="match status" value="1"/>
</dbReference>
<keyword evidence="11" id="KW-0464">Manganese</keyword>
<evidence type="ECO:0000256" key="3">
    <source>
        <dbReference type="ARBA" id="ARBA00010871"/>
    </source>
</evidence>
<keyword evidence="8" id="KW-0460">Magnesium</keyword>
<keyword evidence="10 13" id="KW-0573">Peptidoglycan synthesis</keyword>
<dbReference type="SUPFAM" id="SSF56059">
    <property type="entry name" value="Glutathione synthetase ATP-binding domain-like"/>
    <property type="match status" value="1"/>
</dbReference>
<keyword evidence="5" id="KW-0479">Metal-binding</keyword>
<evidence type="ECO:0000256" key="13">
    <source>
        <dbReference type="HAMAP-Rule" id="MF_00047"/>
    </source>
</evidence>
<feature type="domain" description="ATP-grasp" evidence="15">
    <location>
        <begin position="148"/>
        <end position="359"/>
    </location>
</feature>
<name>A0ABT9NDL6_9ACTO</name>
<dbReference type="InterPro" id="IPR000291">
    <property type="entry name" value="D-Ala_lig_Van_CS"/>
</dbReference>
<dbReference type="SUPFAM" id="SSF52440">
    <property type="entry name" value="PreATP-grasp domain"/>
    <property type="match status" value="1"/>
</dbReference>
<keyword evidence="17" id="KW-1185">Reference proteome</keyword>
<organism evidence="16 17">
    <name type="scientific">Arcanobacterium wilhelmae</name>
    <dbReference type="NCBI Taxonomy" id="1803177"/>
    <lineage>
        <taxon>Bacteria</taxon>
        <taxon>Bacillati</taxon>
        <taxon>Actinomycetota</taxon>
        <taxon>Actinomycetes</taxon>
        <taxon>Actinomycetales</taxon>
        <taxon>Actinomycetaceae</taxon>
        <taxon>Arcanobacterium</taxon>
    </lineage>
</organism>
<dbReference type="Gene3D" id="3.30.1490.20">
    <property type="entry name" value="ATP-grasp fold, A domain"/>
    <property type="match status" value="1"/>
</dbReference>
<keyword evidence="7 14" id="KW-0067">ATP-binding</keyword>
<comment type="similarity">
    <text evidence="3 13">Belongs to the D-alanine--D-alanine ligase family.</text>
</comment>
<evidence type="ECO:0000256" key="9">
    <source>
        <dbReference type="ARBA" id="ARBA00022960"/>
    </source>
</evidence>
<dbReference type="Pfam" id="PF01820">
    <property type="entry name" value="Dala_Dala_lig_N"/>
    <property type="match status" value="1"/>
</dbReference>
<comment type="subcellular location">
    <subcellularLocation>
        <location evidence="13">Cytoplasm</location>
    </subcellularLocation>
</comment>
<dbReference type="Proteomes" id="UP001235966">
    <property type="component" value="Unassembled WGS sequence"/>
</dbReference>
<dbReference type="NCBIfam" id="TIGR01205">
    <property type="entry name" value="D_ala_D_alaTIGR"/>
    <property type="match status" value="1"/>
</dbReference>
<dbReference type="Gene3D" id="3.40.50.20">
    <property type="match status" value="1"/>
</dbReference>
<dbReference type="InterPro" id="IPR011095">
    <property type="entry name" value="Dala_Dala_lig_C"/>
</dbReference>
<gene>
    <name evidence="13" type="primary">ddl</name>
    <name evidence="16" type="ORF">J2S49_001691</name>
</gene>
<dbReference type="InterPro" id="IPR011761">
    <property type="entry name" value="ATP-grasp"/>
</dbReference>
<keyword evidence="12 13" id="KW-0961">Cell wall biogenesis/degradation</keyword>
<sequence length="369" mass="39251">MQKISVAVIYGGQSGEHPISCATAGAVMAAMDPEKYQILSIGIRRDGAWVPGETDPARLQLGDATVEVGPSDERIIIGPGDGTQSILARNVVTGEIRDLGAVDVVFPLLHGPFGEDGTIQGLLEMARLPYVGSGVFASAAGMDKVYMKQVLSQAGLAIGPYVYVSPWRWANEREVVLSEISQLSFPLFVKPARAGSSLGMTKVTDLAQLDAAIATAAEVDPRVLVEQGISGREVECGVLGGLGGTRASASGVGEVILDVPEGEFYDFEHKYVATDVLTNQIPADVSQTELEDLRSVALRTFEAFSCEGLARVDMFLLAGGEVVVNEINTMPGFTPFSMYPALWQAEGMSYSQLVDHLISLALERTVGLR</sequence>
<dbReference type="EMBL" id="JAUSQW010000001">
    <property type="protein sequence ID" value="MDP9801615.1"/>
    <property type="molecule type" value="Genomic_DNA"/>
</dbReference>
<evidence type="ECO:0000259" key="15">
    <source>
        <dbReference type="PROSITE" id="PS50975"/>
    </source>
</evidence>
<evidence type="ECO:0000256" key="7">
    <source>
        <dbReference type="ARBA" id="ARBA00022840"/>
    </source>
</evidence>
<dbReference type="PIRSF" id="PIRSF039102">
    <property type="entry name" value="Ddl/VanB"/>
    <property type="match status" value="1"/>
</dbReference>
<dbReference type="InterPro" id="IPR013815">
    <property type="entry name" value="ATP_grasp_subdomain_1"/>
</dbReference>
<dbReference type="EC" id="6.3.2.4" evidence="13"/>
<dbReference type="PROSITE" id="PS00843">
    <property type="entry name" value="DALA_DALA_LIGASE_1"/>
    <property type="match status" value="1"/>
</dbReference>
<dbReference type="NCBIfam" id="NF002528">
    <property type="entry name" value="PRK01966.1-4"/>
    <property type="match status" value="1"/>
</dbReference>
<evidence type="ECO:0000256" key="5">
    <source>
        <dbReference type="ARBA" id="ARBA00022723"/>
    </source>
</evidence>
<dbReference type="InterPro" id="IPR005905">
    <property type="entry name" value="D_ala_D_ala"/>
</dbReference>
<comment type="function">
    <text evidence="13">Cell wall formation.</text>
</comment>
<evidence type="ECO:0000256" key="11">
    <source>
        <dbReference type="ARBA" id="ARBA00023211"/>
    </source>
</evidence>
<dbReference type="GO" id="GO:0008716">
    <property type="term" value="F:D-alanine-D-alanine ligase activity"/>
    <property type="evidence" value="ECO:0007669"/>
    <property type="project" value="UniProtKB-EC"/>
</dbReference>
<dbReference type="RefSeq" id="WP_278059803.1">
    <property type="nucleotide sequence ID" value="NZ_CP121247.1"/>
</dbReference>
<dbReference type="InterPro" id="IPR016185">
    <property type="entry name" value="PreATP-grasp_dom_sf"/>
</dbReference>
<keyword evidence="4 13" id="KW-0436">Ligase</keyword>
<evidence type="ECO:0000256" key="8">
    <source>
        <dbReference type="ARBA" id="ARBA00022842"/>
    </source>
</evidence>
<dbReference type="PROSITE" id="PS00844">
    <property type="entry name" value="DALA_DALA_LIGASE_2"/>
    <property type="match status" value="1"/>
</dbReference>
<evidence type="ECO:0000256" key="12">
    <source>
        <dbReference type="ARBA" id="ARBA00023316"/>
    </source>
</evidence>
<keyword evidence="6 14" id="KW-0547">Nucleotide-binding</keyword>
<evidence type="ECO:0000256" key="2">
    <source>
        <dbReference type="ARBA" id="ARBA00001946"/>
    </source>
</evidence>
<protein>
    <recommendedName>
        <fullName evidence="13">D-alanine--D-alanine ligase</fullName>
        <ecNumber evidence="13">6.3.2.4</ecNumber>
    </recommendedName>
    <alternativeName>
        <fullName evidence="13">D-Ala-D-Ala ligase</fullName>
    </alternativeName>
    <alternativeName>
        <fullName evidence="13">D-alanylalanine synthetase</fullName>
    </alternativeName>
</protein>
<evidence type="ECO:0000256" key="1">
    <source>
        <dbReference type="ARBA" id="ARBA00001936"/>
    </source>
</evidence>
<dbReference type="PROSITE" id="PS50975">
    <property type="entry name" value="ATP_GRASP"/>
    <property type="match status" value="1"/>
</dbReference>
<evidence type="ECO:0000256" key="14">
    <source>
        <dbReference type="PROSITE-ProRule" id="PRU00409"/>
    </source>
</evidence>
<keyword evidence="13" id="KW-0963">Cytoplasm</keyword>
<evidence type="ECO:0000256" key="4">
    <source>
        <dbReference type="ARBA" id="ARBA00022598"/>
    </source>
</evidence>
<evidence type="ECO:0000256" key="10">
    <source>
        <dbReference type="ARBA" id="ARBA00022984"/>
    </source>
</evidence>
<comment type="catalytic activity">
    <reaction evidence="13">
        <text>2 D-alanine + ATP = D-alanyl-D-alanine + ADP + phosphate + H(+)</text>
        <dbReference type="Rhea" id="RHEA:11224"/>
        <dbReference type="ChEBI" id="CHEBI:15378"/>
        <dbReference type="ChEBI" id="CHEBI:30616"/>
        <dbReference type="ChEBI" id="CHEBI:43474"/>
        <dbReference type="ChEBI" id="CHEBI:57416"/>
        <dbReference type="ChEBI" id="CHEBI:57822"/>
        <dbReference type="ChEBI" id="CHEBI:456216"/>
        <dbReference type="EC" id="6.3.2.4"/>
    </reaction>
</comment>